<reference evidence="2 3" key="1">
    <citation type="submission" date="2019-02" db="EMBL/GenBank/DDBJ databases">
        <title>Genome sequencing of the rare red list fungi Dentipellis fragilis.</title>
        <authorList>
            <person name="Buettner E."/>
            <person name="Kellner H."/>
        </authorList>
    </citation>
    <scope>NUCLEOTIDE SEQUENCE [LARGE SCALE GENOMIC DNA]</scope>
    <source>
        <strain evidence="2 3">DSM 105465</strain>
    </source>
</reference>
<sequence length="177" mass="19873">MLLAGAQMPPPRTRDRRTGILLLQIPQAAAPDVESPRPSQSRSSSRSKTADSVRTYTETESDNYELISSKCEVFMDTLAAVLEHEFPKPPKPPTCSCSRTVEPGRRSKKGCPGCLAYILLENVYSRIHGRPTGLRDAFRKPRIIIRCPQASRLRDLTLLVVDQLRLTDLEVVYYEST</sequence>
<dbReference type="OrthoDB" id="10440750at2759"/>
<evidence type="ECO:0000256" key="1">
    <source>
        <dbReference type="SAM" id="MobiDB-lite"/>
    </source>
</evidence>
<keyword evidence="3" id="KW-1185">Reference proteome</keyword>
<dbReference type="AlphaFoldDB" id="A0A4Y9YLP6"/>
<dbReference type="Proteomes" id="UP000298327">
    <property type="component" value="Unassembled WGS sequence"/>
</dbReference>
<feature type="region of interest" description="Disordered" evidence="1">
    <location>
        <begin position="1"/>
        <end position="59"/>
    </location>
</feature>
<feature type="compositionally biased region" description="Low complexity" evidence="1">
    <location>
        <begin position="36"/>
        <end position="47"/>
    </location>
</feature>
<dbReference type="EMBL" id="SEOQ01000413">
    <property type="protein sequence ID" value="TFY63486.1"/>
    <property type="molecule type" value="Genomic_DNA"/>
</dbReference>
<name>A0A4Y9YLP6_9AGAM</name>
<evidence type="ECO:0000313" key="3">
    <source>
        <dbReference type="Proteomes" id="UP000298327"/>
    </source>
</evidence>
<comment type="caution">
    <text evidence="2">The sequence shown here is derived from an EMBL/GenBank/DDBJ whole genome shotgun (WGS) entry which is preliminary data.</text>
</comment>
<protein>
    <submittedName>
        <fullName evidence="2">Uncharacterized protein</fullName>
    </submittedName>
</protein>
<gene>
    <name evidence="2" type="ORF">EVG20_g6295</name>
</gene>
<proteinExistence type="predicted"/>
<accession>A0A4Y9YLP6</accession>
<evidence type="ECO:0000313" key="2">
    <source>
        <dbReference type="EMBL" id="TFY63486.1"/>
    </source>
</evidence>
<organism evidence="2 3">
    <name type="scientific">Dentipellis fragilis</name>
    <dbReference type="NCBI Taxonomy" id="205917"/>
    <lineage>
        <taxon>Eukaryota</taxon>
        <taxon>Fungi</taxon>
        <taxon>Dikarya</taxon>
        <taxon>Basidiomycota</taxon>
        <taxon>Agaricomycotina</taxon>
        <taxon>Agaricomycetes</taxon>
        <taxon>Russulales</taxon>
        <taxon>Hericiaceae</taxon>
        <taxon>Dentipellis</taxon>
    </lineage>
</organism>